<protein>
    <submittedName>
        <fullName evidence="2">Amidohydrolase</fullName>
    </submittedName>
</protein>
<organism evidence="2 3">
    <name type="scientific">Penicillium brasilianum</name>
    <dbReference type="NCBI Taxonomy" id="104259"/>
    <lineage>
        <taxon>Eukaryota</taxon>
        <taxon>Fungi</taxon>
        <taxon>Dikarya</taxon>
        <taxon>Ascomycota</taxon>
        <taxon>Pezizomycotina</taxon>
        <taxon>Eurotiomycetes</taxon>
        <taxon>Eurotiomycetidae</taxon>
        <taxon>Eurotiales</taxon>
        <taxon>Aspergillaceae</taxon>
        <taxon>Penicillium</taxon>
    </lineage>
</organism>
<evidence type="ECO:0000313" key="3">
    <source>
        <dbReference type="Proteomes" id="UP000190744"/>
    </source>
</evidence>
<evidence type="ECO:0000313" key="2">
    <source>
        <dbReference type="EMBL" id="OOQ83476.1"/>
    </source>
</evidence>
<dbReference type="PANTHER" id="PTHR35563:SF2">
    <property type="entry name" value="BARREL METAL-DEPENDENT HYDROLASE, PUTATIVE (AFU_ORTHOLOGUE AFUA_1G16240)-RELATED"/>
    <property type="match status" value="1"/>
</dbReference>
<gene>
    <name evidence="2" type="ORF">PEBR_34699</name>
</gene>
<sequence>MEVSLPRMWDTHIHCLDPARHPFKSTRTYTPPPAPLEALAAQIKADRLVLVQASIERGHYGLMKHLHRIRTEFPHLLARGIMCMDQNWTTLSNQDIDELHGLGVRYVRIHGLLGESVPDSSSLEKQFRLFSRSYAAQRWGWGLSAQLSLATWALLSEFIIYDTEVSRIRIIADHVACCSPQDINTPQFRAFLRLLRTGRVYVKVSCLYRRSPGDIRKMKPIIQNLADTASDALLWGSDWPHVNSSGRSHDSPVASERGDTGKELEVLRSWLSDDQWGKMLCGTPEKLFAE</sequence>
<name>A0A1S9RDL2_PENBI</name>
<feature type="domain" description="Amidohydrolase-related" evidence="1">
    <location>
        <begin position="9"/>
        <end position="288"/>
    </location>
</feature>
<dbReference type="InterPro" id="IPR052358">
    <property type="entry name" value="Aro_Compnd_Degr_Hydrolases"/>
</dbReference>
<comment type="caution">
    <text evidence="2">The sequence shown here is derived from an EMBL/GenBank/DDBJ whole genome shotgun (WGS) entry which is preliminary data.</text>
</comment>
<dbReference type="InterPro" id="IPR032466">
    <property type="entry name" value="Metal_Hydrolase"/>
</dbReference>
<dbReference type="Gene3D" id="3.20.20.140">
    <property type="entry name" value="Metal-dependent hydrolases"/>
    <property type="match status" value="1"/>
</dbReference>
<dbReference type="PANTHER" id="PTHR35563">
    <property type="entry name" value="BARREL METAL-DEPENDENT HYDROLASE, PUTATIVE (AFU_ORTHOLOGUE AFUA_1G16240)-RELATED"/>
    <property type="match status" value="1"/>
</dbReference>
<dbReference type="InterPro" id="IPR006680">
    <property type="entry name" value="Amidohydro-rel"/>
</dbReference>
<accession>A0A1S9RDL2</accession>
<evidence type="ECO:0000259" key="1">
    <source>
        <dbReference type="Pfam" id="PF04909"/>
    </source>
</evidence>
<dbReference type="Proteomes" id="UP000190744">
    <property type="component" value="Unassembled WGS sequence"/>
</dbReference>
<dbReference type="Pfam" id="PF04909">
    <property type="entry name" value="Amidohydro_2"/>
    <property type="match status" value="1"/>
</dbReference>
<dbReference type="SUPFAM" id="SSF51556">
    <property type="entry name" value="Metallo-dependent hydrolases"/>
    <property type="match status" value="1"/>
</dbReference>
<keyword evidence="2" id="KW-0378">Hydrolase</keyword>
<dbReference type="GO" id="GO:0016787">
    <property type="term" value="F:hydrolase activity"/>
    <property type="evidence" value="ECO:0007669"/>
    <property type="project" value="UniProtKB-KW"/>
</dbReference>
<dbReference type="EMBL" id="LJBN01000196">
    <property type="protein sequence ID" value="OOQ83476.1"/>
    <property type="molecule type" value="Genomic_DNA"/>
</dbReference>
<reference evidence="3" key="1">
    <citation type="submission" date="2015-09" db="EMBL/GenBank/DDBJ databases">
        <authorList>
            <person name="Fill T.P."/>
            <person name="Baretta J.F."/>
            <person name="de Almeida L.G."/>
            <person name="Rocha M."/>
            <person name="de Souza D.H."/>
            <person name="Malavazi I."/>
            <person name="Cerdeira L.T."/>
            <person name="Hong H."/>
            <person name="Samborskyy M."/>
            <person name="de Vasconcelos A.T."/>
            <person name="Leadlay P."/>
            <person name="Rodrigues-Filho E."/>
        </authorList>
    </citation>
    <scope>NUCLEOTIDE SEQUENCE [LARGE SCALE GENOMIC DNA]</scope>
    <source>
        <strain evidence="3">LaBioMMi 136</strain>
    </source>
</reference>
<proteinExistence type="predicted"/>
<dbReference type="AlphaFoldDB" id="A0A1S9RDL2"/>